<name>A0A545SW33_9RHOB</name>
<comment type="subcellular location">
    <subcellularLocation>
        <location evidence="2">Cell membrane</location>
        <topology evidence="2">Multi-pass membrane protein</topology>
    </subcellularLocation>
</comment>
<evidence type="ECO:0000256" key="10">
    <source>
        <dbReference type="ARBA" id="ARBA00022679"/>
    </source>
</evidence>
<evidence type="ECO:0000256" key="13">
    <source>
        <dbReference type="ARBA" id="ARBA00022989"/>
    </source>
</evidence>
<gene>
    <name evidence="20" type="ORF">FIL88_06370</name>
</gene>
<dbReference type="PANTHER" id="PTHR46382">
    <property type="entry name" value="PHOSPHATIDATE CYTIDYLYLTRANSFERASE"/>
    <property type="match status" value="1"/>
</dbReference>
<evidence type="ECO:0000256" key="6">
    <source>
        <dbReference type="ARBA" id="ARBA00012487"/>
    </source>
</evidence>
<feature type="transmembrane region" description="Helical" evidence="19">
    <location>
        <begin position="178"/>
        <end position="198"/>
    </location>
</feature>
<evidence type="ECO:0000256" key="14">
    <source>
        <dbReference type="ARBA" id="ARBA00023098"/>
    </source>
</evidence>
<evidence type="ECO:0000256" key="4">
    <source>
        <dbReference type="ARBA" id="ARBA00005189"/>
    </source>
</evidence>
<evidence type="ECO:0000256" key="8">
    <source>
        <dbReference type="ARBA" id="ARBA00022475"/>
    </source>
</evidence>
<dbReference type="InterPro" id="IPR000374">
    <property type="entry name" value="PC_trans"/>
</dbReference>
<dbReference type="OrthoDB" id="9799199at2"/>
<dbReference type="GO" id="GO:0016024">
    <property type="term" value="P:CDP-diacylglycerol biosynthetic process"/>
    <property type="evidence" value="ECO:0007669"/>
    <property type="project" value="UniProtKB-UniPathway"/>
</dbReference>
<evidence type="ECO:0000256" key="7">
    <source>
        <dbReference type="ARBA" id="ARBA00019373"/>
    </source>
</evidence>
<evidence type="ECO:0000313" key="21">
    <source>
        <dbReference type="Proteomes" id="UP000315816"/>
    </source>
</evidence>
<feature type="transmembrane region" description="Helical" evidence="19">
    <location>
        <begin position="62"/>
        <end position="82"/>
    </location>
</feature>
<dbReference type="RefSeq" id="WP_142852934.1">
    <property type="nucleotide sequence ID" value="NZ_FXWW01000001.1"/>
</dbReference>
<comment type="catalytic activity">
    <reaction evidence="1 18">
        <text>a 1,2-diacyl-sn-glycero-3-phosphate + CTP + H(+) = a CDP-1,2-diacyl-sn-glycerol + diphosphate</text>
        <dbReference type="Rhea" id="RHEA:16229"/>
        <dbReference type="ChEBI" id="CHEBI:15378"/>
        <dbReference type="ChEBI" id="CHEBI:33019"/>
        <dbReference type="ChEBI" id="CHEBI:37563"/>
        <dbReference type="ChEBI" id="CHEBI:58332"/>
        <dbReference type="ChEBI" id="CHEBI:58608"/>
        <dbReference type="EC" id="2.7.7.41"/>
    </reaction>
</comment>
<evidence type="ECO:0000256" key="15">
    <source>
        <dbReference type="ARBA" id="ARBA00023136"/>
    </source>
</evidence>
<evidence type="ECO:0000313" key="20">
    <source>
        <dbReference type="EMBL" id="TQV69182.1"/>
    </source>
</evidence>
<keyword evidence="15 19" id="KW-0472">Membrane</keyword>
<keyword evidence="9" id="KW-0444">Lipid biosynthesis</keyword>
<dbReference type="GO" id="GO:0005886">
    <property type="term" value="C:plasma membrane"/>
    <property type="evidence" value="ECO:0007669"/>
    <property type="project" value="UniProtKB-SubCell"/>
</dbReference>
<dbReference type="EC" id="2.7.7.41" evidence="6 18"/>
<comment type="pathway">
    <text evidence="3 18">Phospholipid metabolism; CDP-diacylglycerol biosynthesis; CDP-diacylglycerol from sn-glycerol 3-phosphate: step 3/3.</text>
</comment>
<feature type="transmembrane region" description="Helical" evidence="19">
    <location>
        <begin position="138"/>
        <end position="157"/>
    </location>
</feature>
<dbReference type="EMBL" id="VICH01000004">
    <property type="protein sequence ID" value="TQV69182.1"/>
    <property type="molecule type" value="Genomic_DNA"/>
</dbReference>
<keyword evidence="8" id="KW-1003">Cell membrane</keyword>
<dbReference type="Pfam" id="PF01148">
    <property type="entry name" value="CTP_transf_1"/>
    <property type="match status" value="1"/>
</dbReference>
<feature type="transmembrane region" description="Helical" evidence="19">
    <location>
        <begin position="114"/>
        <end position="132"/>
    </location>
</feature>
<evidence type="ECO:0000256" key="2">
    <source>
        <dbReference type="ARBA" id="ARBA00004651"/>
    </source>
</evidence>
<dbReference type="PANTHER" id="PTHR46382:SF1">
    <property type="entry name" value="PHOSPHATIDATE CYTIDYLYLTRANSFERASE"/>
    <property type="match status" value="1"/>
</dbReference>
<evidence type="ECO:0000256" key="17">
    <source>
        <dbReference type="ARBA" id="ARBA00023264"/>
    </source>
</evidence>
<keyword evidence="10 18" id="KW-0808">Transferase</keyword>
<comment type="caution">
    <text evidence="20">The sequence shown here is derived from an EMBL/GenBank/DDBJ whole genome shotgun (WGS) entry which is preliminary data.</text>
</comment>
<accession>A0A545SW33</accession>
<evidence type="ECO:0000256" key="1">
    <source>
        <dbReference type="ARBA" id="ARBA00001698"/>
    </source>
</evidence>
<keyword evidence="12 18" id="KW-0548">Nucleotidyltransferase</keyword>
<comment type="pathway">
    <text evidence="4">Lipid metabolism.</text>
</comment>
<organism evidence="20 21">
    <name type="scientific">Aliiroseovarius halocynthiae</name>
    <dbReference type="NCBI Taxonomy" id="985055"/>
    <lineage>
        <taxon>Bacteria</taxon>
        <taxon>Pseudomonadati</taxon>
        <taxon>Pseudomonadota</taxon>
        <taxon>Alphaproteobacteria</taxon>
        <taxon>Rhodobacterales</taxon>
        <taxon>Paracoccaceae</taxon>
        <taxon>Aliiroseovarius</taxon>
    </lineage>
</organism>
<evidence type="ECO:0000256" key="11">
    <source>
        <dbReference type="ARBA" id="ARBA00022692"/>
    </source>
</evidence>
<keyword evidence="17" id="KW-1208">Phospholipid metabolism</keyword>
<keyword evidence="21" id="KW-1185">Reference proteome</keyword>
<keyword evidence="14" id="KW-0443">Lipid metabolism</keyword>
<feature type="transmembrane region" description="Helical" evidence="19">
    <location>
        <begin position="88"/>
        <end position="109"/>
    </location>
</feature>
<evidence type="ECO:0000256" key="3">
    <source>
        <dbReference type="ARBA" id="ARBA00005119"/>
    </source>
</evidence>
<evidence type="ECO:0000256" key="12">
    <source>
        <dbReference type="ARBA" id="ARBA00022695"/>
    </source>
</evidence>
<protein>
    <recommendedName>
        <fullName evidence="7 18">Phosphatidate cytidylyltransferase</fullName>
        <ecNumber evidence="6 18">2.7.7.41</ecNumber>
    </recommendedName>
</protein>
<keyword evidence="13 19" id="KW-1133">Transmembrane helix</keyword>
<evidence type="ECO:0000256" key="9">
    <source>
        <dbReference type="ARBA" id="ARBA00022516"/>
    </source>
</evidence>
<evidence type="ECO:0000256" key="5">
    <source>
        <dbReference type="ARBA" id="ARBA00010185"/>
    </source>
</evidence>
<dbReference type="GO" id="GO:0004605">
    <property type="term" value="F:phosphatidate cytidylyltransferase activity"/>
    <property type="evidence" value="ECO:0007669"/>
    <property type="project" value="UniProtKB-EC"/>
</dbReference>
<keyword evidence="11 18" id="KW-0812">Transmembrane</keyword>
<proteinExistence type="inferred from homology"/>
<feature type="transmembrane region" description="Helical" evidence="19">
    <location>
        <begin position="248"/>
        <end position="268"/>
    </location>
</feature>
<feature type="transmembrane region" description="Helical" evidence="19">
    <location>
        <begin position="20"/>
        <end position="50"/>
    </location>
</feature>
<keyword evidence="16" id="KW-0594">Phospholipid biosynthesis</keyword>
<evidence type="ECO:0000256" key="18">
    <source>
        <dbReference type="RuleBase" id="RU003938"/>
    </source>
</evidence>
<dbReference type="Proteomes" id="UP000315816">
    <property type="component" value="Unassembled WGS sequence"/>
</dbReference>
<sequence>MNSETSSSKWADLAPRLLSAIAMASVAGFSIWYGGSFYQALIILVIGLCMWEFIRLLQPAPLWLPVALGFAASGSLVLSVFWSQAAPGILFSPKILVLLIVPVLGAALLAQHRLLCFSYGLLIMLAGLGFIAMGPGPLLIWFILIIVMSDIAGYFAGRLIGGKKFWPRVSPKKTWSGTIAGWIGALALGVIGLSQGMFSPLEVIFIPLIAFAGQMGDIVQSAIKRMVGVKDSSQLIPGHGGVLDRFDAMIGAAGALVVLSAIGSLIFAG</sequence>
<dbReference type="PROSITE" id="PS01315">
    <property type="entry name" value="CDS"/>
    <property type="match status" value="1"/>
</dbReference>
<evidence type="ECO:0000256" key="19">
    <source>
        <dbReference type="SAM" id="Phobius"/>
    </source>
</evidence>
<evidence type="ECO:0000256" key="16">
    <source>
        <dbReference type="ARBA" id="ARBA00023209"/>
    </source>
</evidence>
<reference evidence="20 21" key="1">
    <citation type="submission" date="2019-06" db="EMBL/GenBank/DDBJ databases">
        <title>A novel species of marine bacteria.</title>
        <authorList>
            <person name="Wang Y."/>
        </authorList>
    </citation>
    <scope>NUCLEOTIDE SEQUENCE [LARGE SCALE GENOMIC DNA]</scope>
    <source>
        <strain evidence="20 21">MA1-10</strain>
    </source>
</reference>
<comment type="similarity">
    <text evidence="5 18">Belongs to the CDS family.</text>
</comment>
<dbReference type="UniPathway" id="UPA00557">
    <property type="reaction ID" value="UER00614"/>
</dbReference>
<dbReference type="AlphaFoldDB" id="A0A545SW33"/>